<reference evidence="1" key="1">
    <citation type="submission" date="2022-09" db="EMBL/GenBank/DDBJ databases">
        <authorList>
            <person name="Cesa-Luna C."/>
            <person name="Girard L."/>
            <person name="Lood C."/>
            <person name="Hofte M."/>
            <person name="De Mot R."/>
        </authorList>
    </citation>
    <scope>NUCLEOTIDE SEQUENCE</scope>
    <source>
        <strain evidence="1">B1M3-32</strain>
    </source>
</reference>
<dbReference type="AlphaFoldDB" id="A0A9X3B627"/>
<keyword evidence="2" id="KW-1185">Reference proteome</keyword>
<name>A0A9X3B627_9PSED</name>
<dbReference type="Gene3D" id="2.60.40.1080">
    <property type="match status" value="1"/>
</dbReference>
<dbReference type="Pfam" id="PF26182">
    <property type="entry name" value="Ig_NUP210_5th"/>
    <property type="match status" value="1"/>
</dbReference>
<reference evidence="1" key="2">
    <citation type="journal article" date="2023" name="mSystems">
        <title>Charting the Lipopeptidome of Nonpathogenic Pseudomonas.</title>
        <authorList>
            <person name="Cesa-Luna C."/>
            <person name="Geudens N."/>
            <person name="Girard L."/>
            <person name="De Roo V."/>
            <person name="Maklad H.R."/>
            <person name="Martins J.C."/>
            <person name="Hofte M."/>
            <person name="De Mot R."/>
        </authorList>
    </citation>
    <scope>NUCLEOTIDE SEQUENCE</scope>
    <source>
        <strain evidence="1">B1M3-32</strain>
    </source>
</reference>
<evidence type="ECO:0000313" key="2">
    <source>
        <dbReference type="Proteomes" id="UP001139955"/>
    </source>
</evidence>
<accession>A0A9X3B627</accession>
<dbReference type="RefSeq" id="WP_301623829.1">
    <property type="nucleotide sequence ID" value="NZ_JAOSKY010000039.1"/>
</dbReference>
<protein>
    <recommendedName>
        <fullName evidence="3">Ig-like domain repeat protein</fullName>
    </recommendedName>
</protein>
<proteinExistence type="predicted"/>
<dbReference type="InterPro" id="IPR013783">
    <property type="entry name" value="Ig-like_fold"/>
</dbReference>
<organism evidence="1 2">
    <name type="scientific">Pseudomonas koreensis</name>
    <dbReference type="NCBI Taxonomy" id="198620"/>
    <lineage>
        <taxon>Bacteria</taxon>
        <taxon>Pseudomonadati</taxon>
        <taxon>Pseudomonadota</taxon>
        <taxon>Gammaproteobacteria</taxon>
        <taxon>Pseudomonadales</taxon>
        <taxon>Pseudomonadaceae</taxon>
        <taxon>Pseudomonas</taxon>
    </lineage>
</organism>
<dbReference type="SUPFAM" id="SSF49373">
    <property type="entry name" value="Invasin/intimin cell-adhesion fragments"/>
    <property type="match status" value="1"/>
</dbReference>
<gene>
    <name evidence="1" type="ORF">OC940_29665</name>
</gene>
<comment type="caution">
    <text evidence="1">The sequence shown here is derived from an EMBL/GenBank/DDBJ whole genome shotgun (WGS) entry which is preliminary data.</text>
</comment>
<sequence length="534" mass="55522">GTAAKGQKVEVFDGATSKGQATADATTGEWRLTVSTLSVAVHSFTAKALYGSGAQSGARTFTVVAATAPTLTSVKGLPSNVEIPNGGITVEISAELGGTAAKGQKVEVFDGATSKGQATADATTGEWRLIVSALSAAAHSFTAKALYGSGEQSGARTFTVTAVVRPTLDYVLDTAGTNIVDGGTTTDTTLKVSGKASNGQQVEVFDGNGPSAVSKGIAPVNATTGDWQLTFTVPLGARRFAALSLYHATPTYSNVRTLTVTTAIPPSITSIRDSNGEVAENGETTSTLVTLQGRVTSGYQVQIHDNDVAKHTVTAVGEGWNTTLSVTLGNHSITAKAIATGQISNRRNFKVLSPIPPLVFNANPVTLNGATYLIPTHPHLLPVFDSGNSVRHQASGGVPGYIYTSSNQGVVVVDVQSGLVTVRGRGTATITVRDTANQSKSYNVTVAGAIYQCLDVGTGAWGAMNDKAISMGARLPTMNELRALHTAYGNRWPMRDLRYWSSESSGGKYHTKHVITGIEESVPDYYGAHTVGLQ</sequence>
<dbReference type="Gene3D" id="2.60.40.10">
    <property type="entry name" value="Immunoglobulins"/>
    <property type="match status" value="1"/>
</dbReference>
<evidence type="ECO:0000313" key="1">
    <source>
        <dbReference type="EMBL" id="MCU7252001.1"/>
    </source>
</evidence>
<dbReference type="EMBL" id="JAOSKY010000039">
    <property type="protein sequence ID" value="MCU7252001.1"/>
    <property type="molecule type" value="Genomic_DNA"/>
</dbReference>
<dbReference type="Proteomes" id="UP001139955">
    <property type="component" value="Unassembled WGS sequence"/>
</dbReference>
<feature type="non-terminal residue" evidence="1">
    <location>
        <position position="1"/>
    </location>
</feature>
<evidence type="ECO:0008006" key="3">
    <source>
        <dbReference type="Google" id="ProtNLM"/>
    </source>
</evidence>
<dbReference type="InterPro" id="IPR008964">
    <property type="entry name" value="Invasin/intimin_cell_adhesion"/>
</dbReference>